<organism evidence="17 18">
    <name type="scientific">Cucurbita argyrosperma subsp. sororia</name>
    <dbReference type="NCBI Taxonomy" id="37648"/>
    <lineage>
        <taxon>Eukaryota</taxon>
        <taxon>Viridiplantae</taxon>
        <taxon>Streptophyta</taxon>
        <taxon>Embryophyta</taxon>
        <taxon>Tracheophyta</taxon>
        <taxon>Spermatophyta</taxon>
        <taxon>Magnoliopsida</taxon>
        <taxon>eudicotyledons</taxon>
        <taxon>Gunneridae</taxon>
        <taxon>Pentapetalae</taxon>
        <taxon>rosids</taxon>
        <taxon>fabids</taxon>
        <taxon>Cucurbitales</taxon>
        <taxon>Cucurbitaceae</taxon>
        <taxon>Cucurbiteae</taxon>
        <taxon>Cucurbita</taxon>
    </lineage>
</organism>
<dbReference type="NCBIfam" id="TIGR01425">
    <property type="entry name" value="SRP54_euk"/>
    <property type="match status" value="1"/>
</dbReference>
<dbReference type="InterPro" id="IPR003593">
    <property type="entry name" value="AAA+_ATPase"/>
</dbReference>
<keyword evidence="7 15" id="KW-0256">Endoplasmic reticulum</keyword>
<keyword evidence="10 15" id="KW-0733">Signal recognition particle</keyword>
<dbReference type="PROSITE" id="PS00300">
    <property type="entry name" value="SRP54"/>
    <property type="match status" value="1"/>
</dbReference>
<keyword evidence="5 15" id="KW-0547">Nucleotide-binding</keyword>
<evidence type="ECO:0000259" key="16">
    <source>
        <dbReference type="PROSITE" id="PS00300"/>
    </source>
</evidence>
<dbReference type="GO" id="GO:0005786">
    <property type="term" value="C:signal recognition particle, endoplasmic reticulum targeting"/>
    <property type="evidence" value="ECO:0007669"/>
    <property type="project" value="UniProtKB-UniRule"/>
</dbReference>
<dbReference type="PANTHER" id="PTHR11564">
    <property type="entry name" value="SIGNAL RECOGNITION PARTICLE 54K PROTEIN SRP54"/>
    <property type="match status" value="1"/>
</dbReference>
<evidence type="ECO:0000313" key="18">
    <source>
        <dbReference type="Proteomes" id="UP000685013"/>
    </source>
</evidence>
<dbReference type="InterPro" id="IPR022941">
    <property type="entry name" value="SRP54"/>
</dbReference>
<reference evidence="17 18" key="1">
    <citation type="journal article" date="2021" name="Hortic Res">
        <title>The domestication of Cucurbita argyrosperma as revealed by the genome of its wild relative.</title>
        <authorList>
            <person name="Barrera-Redondo J."/>
            <person name="Sanchez-de la Vega G."/>
            <person name="Aguirre-Liguori J.A."/>
            <person name="Castellanos-Morales G."/>
            <person name="Gutierrez-Guerrero Y.T."/>
            <person name="Aguirre-Dugua X."/>
            <person name="Aguirre-Planter E."/>
            <person name="Tenaillon M.I."/>
            <person name="Lira-Saade R."/>
            <person name="Eguiarte L.E."/>
        </authorList>
    </citation>
    <scope>NUCLEOTIDE SEQUENCE [LARGE SCALE GENOMIC DNA]</scope>
    <source>
        <strain evidence="17">JBR-2021</strain>
    </source>
</reference>
<comment type="subunit">
    <text evidence="12 15">Component of a signal recognition particle (SRP) complex that consists of a 7SL RNA molecule of 300 nucleotides and six protein subunits: SRP72, SRP68, SRP54, SRP19, SRP14 and SRP9.</text>
</comment>
<keyword evidence="8 15" id="KW-0694">RNA-binding</keyword>
<evidence type="ECO:0000256" key="15">
    <source>
        <dbReference type="RuleBase" id="RU364034"/>
    </source>
</evidence>
<evidence type="ECO:0000256" key="3">
    <source>
        <dbReference type="ARBA" id="ARBA00005450"/>
    </source>
</evidence>
<dbReference type="GO" id="GO:0005829">
    <property type="term" value="C:cytosol"/>
    <property type="evidence" value="ECO:0007669"/>
    <property type="project" value="TreeGrafter"/>
</dbReference>
<dbReference type="GO" id="GO:0006616">
    <property type="term" value="P:SRP-dependent cotranslational protein targeting to membrane, translocation"/>
    <property type="evidence" value="ECO:0007669"/>
    <property type="project" value="TreeGrafter"/>
</dbReference>
<evidence type="ECO:0000256" key="8">
    <source>
        <dbReference type="ARBA" id="ARBA00022884"/>
    </source>
</evidence>
<dbReference type="CDD" id="cd17875">
    <property type="entry name" value="SRP54_G"/>
    <property type="match status" value="1"/>
</dbReference>
<dbReference type="GO" id="GO:0005783">
    <property type="term" value="C:endoplasmic reticulum"/>
    <property type="evidence" value="ECO:0007669"/>
    <property type="project" value="UniProtKB-SubCell"/>
</dbReference>
<gene>
    <name evidence="17" type="ORF">SDJN03_00155</name>
</gene>
<evidence type="ECO:0000256" key="6">
    <source>
        <dbReference type="ARBA" id="ARBA00022801"/>
    </source>
</evidence>
<comment type="function">
    <text evidence="13 15">Component of the signal recognition particle (SRP) complex, a ribonucleoprotein complex that mediates the cotranslational targeting of secretory and membrane proteins to the endoplasmic reticulum (ER). As part of the SRP complex, associates with the SRP receptor (SR) component SRPRA to target secretory proteins to the endoplasmic reticulum membrane. Binds to the signal sequence of presecretory proteins when they emerge from the ribosomes. Displays basal GTPase activity, and stimulates reciprocal GTPase activation of the SR subunit SRPRA. Forms a guanosine 5'-triphosphate (GTP)-dependent complex with the SR subunit SRPRA. SR compaction and GTPase mediated rearrangement of SR drive SRP-mediated cotranslational protein translocation into the ER. Requires the presence of SRP9/SRP14 and/or SRP19 to stably interact with RNA.</text>
</comment>
<dbReference type="GO" id="GO:0003924">
    <property type="term" value="F:GTPase activity"/>
    <property type="evidence" value="ECO:0007669"/>
    <property type="project" value="UniProtKB-UniRule"/>
</dbReference>
<evidence type="ECO:0000256" key="4">
    <source>
        <dbReference type="ARBA" id="ARBA00022490"/>
    </source>
</evidence>
<keyword evidence="11 15" id="KW-0687">Ribonucleoprotein</keyword>
<evidence type="ECO:0000256" key="11">
    <source>
        <dbReference type="ARBA" id="ARBA00023274"/>
    </source>
</evidence>
<dbReference type="InterPro" id="IPR013822">
    <property type="entry name" value="Signal_recog_particl_SRP54_hlx"/>
</dbReference>
<evidence type="ECO:0000256" key="5">
    <source>
        <dbReference type="ARBA" id="ARBA00022741"/>
    </source>
</evidence>
<feature type="domain" description="SRP54-type proteins GTP-binding" evidence="16">
    <location>
        <begin position="269"/>
        <end position="282"/>
    </location>
</feature>
<dbReference type="GO" id="GO:0008312">
    <property type="term" value="F:7S RNA binding"/>
    <property type="evidence" value="ECO:0007669"/>
    <property type="project" value="UniProtKB-UniRule"/>
</dbReference>
<dbReference type="InterPro" id="IPR000897">
    <property type="entry name" value="SRP54_GTPase_dom"/>
</dbReference>
<dbReference type="GO" id="GO:0030942">
    <property type="term" value="F:endoplasmic reticulum signal peptide binding"/>
    <property type="evidence" value="ECO:0007669"/>
    <property type="project" value="TreeGrafter"/>
</dbReference>
<evidence type="ECO:0000256" key="13">
    <source>
        <dbReference type="ARBA" id="ARBA00046020"/>
    </source>
</evidence>
<evidence type="ECO:0000256" key="10">
    <source>
        <dbReference type="ARBA" id="ARBA00023135"/>
    </source>
</evidence>
<sequence length="497" mass="55307">MVLAQLGGSISRALQQMSNATVIDEKVLNECLNEITRALLQSDVQFKLVRDMQTNIKKIVNLDDLAAGHNKRKIIQQAVFNELCKMLDPGKPSFTPKKGKTSVIMFVGLQGSGKTTTCTKYAYYHQKKGWKPALVCADTFRAGAFDQLKQNATKAKIPFYGSYMESDPVKIAEEGVERFKKENCDLIIVDTSGRHKQEAALFEEMRQVSEATKPDLVIFVMDSSIGQAAFDQAQAFKQSVAVGAVIVTKMDGHAKGGGALSAVAATKSPVIFIGTGEHMDEFEVFDVKPFVSRLLGMGDWSGFMDKIHEVVPMDQQPELLQKLSEGNFTLRIMYEQFQNLLKMGPISQVFSMLPGFSAELMPKGREKESQAKLKRYMTMMDSMTDEGKQKLSICSAYLFLATSVSIEFDDCRRIQEVMEMMEEYKRLAKVWSKMKGLKIPKKGEMSALSRNMNAQHMSKVLPPQILKQIGGMGGLQSLMKQMGSNKDMMGMFGGGDK</sequence>
<dbReference type="PANTHER" id="PTHR11564:SF5">
    <property type="entry name" value="SIGNAL RECOGNITION PARTICLE SUBUNIT SRP54"/>
    <property type="match status" value="1"/>
</dbReference>
<comment type="domain">
    <text evidence="15">The NG domain, also named G domain, is a special guanosine triphosphatase (GTPase) domain, which binds GTP and forms a guanosine 5'-triphosphate (GTP)-dependent complex with a homologous NG domain in the SRP receptor subunit SRPRA. The two NG domains undergo cooperative rearrangements upon their assembly, which culminate in the reciprocal activation of the GTPase activity of one another. SRP receptor compaction upon binding with cargo-loaded SRP and GTPase rearrangement drive SRP-mediated cotranslational protein translocation into the ER.</text>
</comment>
<dbReference type="SMART" id="SM00962">
    <property type="entry name" value="SRP54"/>
    <property type="match status" value="1"/>
</dbReference>
<dbReference type="Pfam" id="PF02881">
    <property type="entry name" value="SRP54_N"/>
    <property type="match status" value="1"/>
</dbReference>
<dbReference type="Pfam" id="PF02978">
    <property type="entry name" value="SRP_SPB"/>
    <property type="match status" value="1"/>
</dbReference>
<comment type="domain">
    <text evidence="15">The M domain binds the 7SL RNA in presence of SRP19 and binds the signal sequence of presecretory proteins.</text>
</comment>
<dbReference type="GO" id="GO:0005525">
    <property type="term" value="F:GTP binding"/>
    <property type="evidence" value="ECO:0007669"/>
    <property type="project" value="UniProtKB-UniRule"/>
</dbReference>
<dbReference type="FunFam" id="1.20.120.140:FF:000001">
    <property type="entry name" value="Signal recognition particle GTPase"/>
    <property type="match status" value="1"/>
</dbReference>
<evidence type="ECO:0000256" key="7">
    <source>
        <dbReference type="ARBA" id="ARBA00022824"/>
    </source>
</evidence>
<evidence type="ECO:0000256" key="14">
    <source>
        <dbReference type="ARBA" id="ARBA00048157"/>
    </source>
</evidence>
<comment type="catalytic activity">
    <reaction evidence="14">
        <text>GTP + H2O = GDP + phosphate + H(+)</text>
        <dbReference type="Rhea" id="RHEA:19669"/>
        <dbReference type="ChEBI" id="CHEBI:15377"/>
        <dbReference type="ChEBI" id="CHEBI:15378"/>
        <dbReference type="ChEBI" id="CHEBI:37565"/>
        <dbReference type="ChEBI" id="CHEBI:43474"/>
        <dbReference type="ChEBI" id="CHEBI:58189"/>
        <dbReference type="EC" id="3.6.5.4"/>
    </reaction>
    <physiologicalReaction direction="left-to-right" evidence="14">
        <dbReference type="Rhea" id="RHEA:19670"/>
    </physiologicalReaction>
</comment>
<feature type="non-terminal residue" evidence="17">
    <location>
        <position position="1"/>
    </location>
</feature>
<keyword evidence="18" id="KW-1185">Reference proteome</keyword>
<comment type="similarity">
    <text evidence="3 15">Belongs to the GTP-binding SRP family. SRP54 subfamily.</text>
</comment>
<dbReference type="FunFam" id="3.40.50.300:FF:000022">
    <property type="entry name" value="Signal recognition particle 54 kDa subunit"/>
    <property type="match status" value="1"/>
</dbReference>
<dbReference type="HAMAP" id="MF_00306">
    <property type="entry name" value="SRP54"/>
    <property type="match status" value="1"/>
</dbReference>
<keyword evidence="4 15" id="KW-0963">Cytoplasm</keyword>
<comment type="caution">
    <text evidence="17">The sequence shown here is derived from an EMBL/GenBank/DDBJ whole genome shotgun (WGS) entry which is preliminary data.</text>
</comment>
<keyword evidence="9 15" id="KW-0342">GTP-binding</keyword>
<proteinExistence type="inferred from homology"/>
<accession>A0AAV6P2Z8</accession>
<evidence type="ECO:0000256" key="9">
    <source>
        <dbReference type="ARBA" id="ARBA00023134"/>
    </source>
</evidence>
<dbReference type="EMBL" id="JAGKQH010000001">
    <property type="protein sequence ID" value="KAG6606813.1"/>
    <property type="molecule type" value="Genomic_DNA"/>
</dbReference>
<dbReference type="InterPro" id="IPR006325">
    <property type="entry name" value="SRP54_euk"/>
</dbReference>
<evidence type="ECO:0000256" key="12">
    <source>
        <dbReference type="ARBA" id="ARBA00034796"/>
    </source>
</evidence>
<dbReference type="Proteomes" id="UP000685013">
    <property type="component" value="Chromosome 1"/>
</dbReference>
<dbReference type="InterPro" id="IPR004125">
    <property type="entry name" value="Signal_recog_particle_SRP54_M"/>
</dbReference>
<evidence type="ECO:0000313" key="17">
    <source>
        <dbReference type="EMBL" id="KAG6606813.1"/>
    </source>
</evidence>
<protein>
    <recommendedName>
        <fullName evidence="15">Signal recognition particle 54 kDa protein</fullName>
    </recommendedName>
</protein>
<comment type="subcellular location">
    <subcellularLocation>
        <location evidence="2 15">Cytoplasm</location>
    </subcellularLocation>
    <subcellularLocation>
        <location evidence="1 15">Endoplasmic reticulum</location>
    </subcellularLocation>
</comment>
<evidence type="ECO:0000256" key="2">
    <source>
        <dbReference type="ARBA" id="ARBA00004496"/>
    </source>
</evidence>
<dbReference type="Pfam" id="PF00448">
    <property type="entry name" value="SRP54"/>
    <property type="match status" value="1"/>
</dbReference>
<keyword evidence="6" id="KW-0378">Hydrolase</keyword>
<evidence type="ECO:0000256" key="1">
    <source>
        <dbReference type="ARBA" id="ARBA00004240"/>
    </source>
</evidence>
<dbReference type="AlphaFoldDB" id="A0AAV6P2Z8"/>
<dbReference type="SMART" id="SM00963">
    <property type="entry name" value="SRP54_N"/>
    <property type="match status" value="1"/>
</dbReference>
<dbReference type="SMART" id="SM00382">
    <property type="entry name" value="AAA"/>
    <property type="match status" value="1"/>
</dbReference>
<name>A0AAV6P2Z8_9ROSI</name>